<dbReference type="PANTHER" id="PTHR10302:SF27">
    <property type="entry name" value="SINGLE-STRANDED DNA-BINDING PROTEIN"/>
    <property type="match status" value="1"/>
</dbReference>
<dbReference type="InterPro" id="IPR011344">
    <property type="entry name" value="ssDNA-bd"/>
</dbReference>
<feature type="compositionally biased region" description="Gly residues" evidence="4">
    <location>
        <begin position="119"/>
        <end position="128"/>
    </location>
</feature>
<reference evidence="6 7" key="1">
    <citation type="submission" date="2016-10" db="EMBL/GenBank/DDBJ databases">
        <authorList>
            <person name="de Groot N.N."/>
        </authorList>
    </citation>
    <scope>NUCLEOTIDE SEQUENCE [LARGE SCALE GENOMIC DNA]</scope>
    <source>
        <strain evidence="6 7">CGMCC 1.6762</strain>
    </source>
</reference>
<dbReference type="PANTHER" id="PTHR10302">
    <property type="entry name" value="SINGLE-STRANDED DNA-BINDING PROTEIN"/>
    <property type="match status" value="1"/>
</dbReference>
<accession>A0A1G7H7E7</accession>
<dbReference type="GO" id="GO:0006260">
    <property type="term" value="P:DNA replication"/>
    <property type="evidence" value="ECO:0007669"/>
    <property type="project" value="InterPro"/>
</dbReference>
<dbReference type="InterPro" id="IPR012340">
    <property type="entry name" value="NA-bd_OB-fold"/>
</dbReference>
<keyword evidence="1 2" id="KW-0238">DNA-binding</keyword>
<dbReference type="Proteomes" id="UP000272481">
    <property type="component" value="Unassembled WGS sequence"/>
</dbReference>
<reference evidence="5 8" key="2">
    <citation type="submission" date="2018-12" db="EMBL/GenBank/DDBJ databases">
        <title>Comparitive functional genomics of dry heat resistant strains isolated from the viking spacecraft.</title>
        <authorList>
            <person name="Seuylemezian A."/>
            <person name="Vaishampayan P."/>
        </authorList>
    </citation>
    <scope>NUCLEOTIDE SEQUENCE [LARGE SCALE GENOMIC DNA]</scope>
    <source>
        <strain evidence="5 8">M6-11</strain>
    </source>
</reference>
<protein>
    <recommendedName>
        <fullName evidence="2 3">Single-stranded DNA-binding protein</fullName>
        <shortName evidence="2">SSB</shortName>
    </recommendedName>
</protein>
<dbReference type="HAMAP" id="MF_00984">
    <property type="entry name" value="SSB"/>
    <property type="match status" value="1"/>
</dbReference>
<dbReference type="CDD" id="cd04496">
    <property type="entry name" value="SSB_OBF"/>
    <property type="match status" value="1"/>
</dbReference>
<dbReference type="NCBIfam" id="TIGR00621">
    <property type="entry name" value="ssb"/>
    <property type="match status" value="1"/>
</dbReference>
<comment type="subunit">
    <text evidence="2">Homotetramer.</text>
</comment>
<comment type="caution">
    <text evidence="2">Lacks conserved residue(s) required for the propagation of feature annotation.</text>
</comment>
<dbReference type="AlphaFoldDB" id="A0A1G7H7E7"/>
<dbReference type="Gene3D" id="2.40.50.140">
    <property type="entry name" value="Nucleic acid-binding proteins"/>
    <property type="match status" value="1"/>
</dbReference>
<keyword evidence="8" id="KW-1185">Reference proteome</keyword>
<evidence type="ECO:0000313" key="8">
    <source>
        <dbReference type="Proteomes" id="UP000272481"/>
    </source>
</evidence>
<evidence type="ECO:0000256" key="3">
    <source>
        <dbReference type="RuleBase" id="RU000524"/>
    </source>
</evidence>
<dbReference type="GO" id="GO:0009295">
    <property type="term" value="C:nucleoid"/>
    <property type="evidence" value="ECO:0007669"/>
    <property type="project" value="TreeGrafter"/>
</dbReference>
<sequence>MNQVALVGRLTKDPELKNLSEGRVQTSFVLAVNRRFRNDRDNDADFVLCTAWGKAAVNTVKYCGKGSLISIGGRLQSRTYEKDGNRVYVTEVVSEEVRFLATKPPSPKTVVAGSPQGDGAEGLSGKGSGPYQDAVQEDRIMQDSHHERHGSQAGRGQNLPPGLEFENRKVEEQEEPIQP</sequence>
<evidence type="ECO:0000313" key="5">
    <source>
        <dbReference type="EMBL" id="RSK29949.1"/>
    </source>
</evidence>
<dbReference type="InterPro" id="IPR000424">
    <property type="entry name" value="Primosome_PriB/ssb"/>
</dbReference>
<feature type="compositionally biased region" description="Basic and acidic residues" evidence="4">
    <location>
        <begin position="136"/>
        <end position="150"/>
    </location>
</feature>
<organism evidence="6 7">
    <name type="scientific">Bhargavaea beijingensis</name>
    <dbReference type="NCBI Taxonomy" id="426756"/>
    <lineage>
        <taxon>Bacteria</taxon>
        <taxon>Bacillati</taxon>
        <taxon>Bacillota</taxon>
        <taxon>Bacilli</taxon>
        <taxon>Bacillales</taxon>
        <taxon>Caryophanaceae</taxon>
        <taxon>Bhargavaea</taxon>
    </lineage>
</organism>
<dbReference type="STRING" id="426756.SAMN04488126_1363"/>
<dbReference type="OrthoDB" id="9809878at2"/>
<feature type="region of interest" description="Disordered" evidence="4">
    <location>
        <begin position="104"/>
        <end position="179"/>
    </location>
</feature>
<dbReference type="Pfam" id="PF00436">
    <property type="entry name" value="SSB"/>
    <property type="match status" value="1"/>
</dbReference>
<dbReference type="EMBL" id="RWGW01000016">
    <property type="protein sequence ID" value="RSK29949.1"/>
    <property type="molecule type" value="Genomic_DNA"/>
</dbReference>
<evidence type="ECO:0000313" key="6">
    <source>
        <dbReference type="EMBL" id="SDE96352.1"/>
    </source>
</evidence>
<dbReference type="SUPFAM" id="SSF50249">
    <property type="entry name" value="Nucleic acid-binding proteins"/>
    <property type="match status" value="1"/>
</dbReference>
<evidence type="ECO:0000256" key="2">
    <source>
        <dbReference type="HAMAP-Rule" id="MF_00984"/>
    </source>
</evidence>
<dbReference type="PROSITE" id="PS50935">
    <property type="entry name" value="SSB"/>
    <property type="match status" value="1"/>
</dbReference>
<evidence type="ECO:0000313" key="7">
    <source>
        <dbReference type="Proteomes" id="UP000198823"/>
    </source>
</evidence>
<dbReference type="EMBL" id="FNAR01000036">
    <property type="protein sequence ID" value="SDE96352.1"/>
    <property type="molecule type" value="Genomic_DNA"/>
</dbReference>
<gene>
    <name evidence="5" type="primary">ssb</name>
    <name evidence="5" type="ORF">EJA12_10280</name>
    <name evidence="6" type="ORF">SAMN04488126_1363</name>
</gene>
<proteinExistence type="inferred from homology"/>
<dbReference type="Proteomes" id="UP000198823">
    <property type="component" value="Unassembled WGS sequence"/>
</dbReference>
<dbReference type="GO" id="GO:0003697">
    <property type="term" value="F:single-stranded DNA binding"/>
    <property type="evidence" value="ECO:0007669"/>
    <property type="project" value="UniProtKB-UniRule"/>
</dbReference>
<evidence type="ECO:0000256" key="1">
    <source>
        <dbReference type="ARBA" id="ARBA00023125"/>
    </source>
</evidence>
<evidence type="ECO:0000256" key="4">
    <source>
        <dbReference type="SAM" id="MobiDB-lite"/>
    </source>
</evidence>
<name>A0A1G7H7E7_9BACL</name>